<feature type="domain" description="HTH lacI-type" evidence="4">
    <location>
        <begin position="9"/>
        <end position="63"/>
    </location>
</feature>
<dbReference type="Gene3D" id="3.40.50.2300">
    <property type="match status" value="2"/>
</dbReference>
<keyword evidence="6" id="KW-1185">Reference proteome</keyword>
<reference evidence="5" key="1">
    <citation type="journal article" date="2015" name="Antonie Van Leeuwenhoek">
        <title>Comparative 16S rRNA signatures and multilocus sequence analysis for the genus Salinicola and description of Salinicola acroporae sp. nov., isolated from coral Acropora digitifera.</title>
        <authorList>
            <person name="Lepcha R.T."/>
            <person name="Poddar A."/>
            <person name="Schumann P."/>
            <person name="Das S.K."/>
        </authorList>
    </citation>
    <scope>NUCLEOTIDE SEQUENCE</scope>
    <source>
        <strain evidence="5">S4-41</strain>
    </source>
</reference>
<evidence type="ECO:0000259" key="4">
    <source>
        <dbReference type="PROSITE" id="PS50932"/>
    </source>
</evidence>
<dbReference type="Pfam" id="PF13377">
    <property type="entry name" value="Peripla_BP_3"/>
    <property type="match status" value="1"/>
</dbReference>
<dbReference type="EMBL" id="PGFS01000001">
    <property type="protein sequence ID" value="MDH4572123.1"/>
    <property type="molecule type" value="Genomic_DNA"/>
</dbReference>
<keyword evidence="3" id="KW-0804">Transcription</keyword>
<dbReference type="PROSITE" id="PS50932">
    <property type="entry name" value="HTH_LACI_2"/>
    <property type="match status" value="1"/>
</dbReference>
<comment type="caution">
    <text evidence="5">The sequence shown here is derived from an EMBL/GenBank/DDBJ whole genome shotgun (WGS) entry which is preliminary data.</text>
</comment>
<keyword evidence="2" id="KW-0238">DNA-binding</keyword>
<dbReference type="CDD" id="cd01392">
    <property type="entry name" value="HTH_LacI"/>
    <property type="match status" value="1"/>
</dbReference>
<protein>
    <submittedName>
        <fullName evidence="5">LacI family transcriptional regulator</fullName>
    </submittedName>
</protein>
<evidence type="ECO:0000256" key="1">
    <source>
        <dbReference type="ARBA" id="ARBA00023015"/>
    </source>
</evidence>
<dbReference type="InterPro" id="IPR010982">
    <property type="entry name" value="Lambda_DNA-bd_dom_sf"/>
</dbReference>
<gene>
    <name evidence="5" type="ORF">CUR86_06390</name>
</gene>
<dbReference type="CDD" id="cd01575">
    <property type="entry name" value="PBP1_GntR"/>
    <property type="match status" value="1"/>
</dbReference>
<reference evidence="5" key="2">
    <citation type="submission" date="2017-11" db="EMBL/GenBank/DDBJ databases">
        <authorList>
            <person name="Das S.K."/>
        </authorList>
    </citation>
    <scope>NUCLEOTIDE SEQUENCE</scope>
    <source>
        <strain evidence="5">S4-41</strain>
    </source>
</reference>
<dbReference type="Proteomes" id="UP001162135">
    <property type="component" value="Unassembled WGS sequence"/>
</dbReference>
<accession>A0ABT6I358</accession>
<dbReference type="PANTHER" id="PTHR30146:SF33">
    <property type="entry name" value="TRANSCRIPTIONAL REGULATOR"/>
    <property type="match status" value="1"/>
</dbReference>
<evidence type="ECO:0000256" key="3">
    <source>
        <dbReference type="ARBA" id="ARBA00023163"/>
    </source>
</evidence>
<dbReference type="InterPro" id="IPR000843">
    <property type="entry name" value="HTH_LacI"/>
</dbReference>
<name>A0ABT6I358_9GAMM</name>
<dbReference type="Gene3D" id="1.10.260.40">
    <property type="entry name" value="lambda repressor-like DNA-binding domains"/>
    <property type="match status" value="1"/>
</dbReference>
<dbReference type="SUPFAM" id="SSF53822">
    <property type="entry name" value="Periplasmic binding protein-like I"/>
    <property type="match status" value="1"/>
</dbReference>
<dbReference type="SMART" id="SM00354">
    <property type="entry name" value="HTH_LACI"/>
    <property type="match status" value="1"/>
</dbReference>
<organism evidence="5 6">
    <name type="scientific">Salinicola acroporae</name>
    <dbReference type="NCBI Taxonomy" id="1541440"/>
    <lineage>
        <taxon>Bacteria</taxon>
        <taxon>Pseudomonadati</taxon>
        <taxon>Pseudomonadota</taxon>
        <taxon>Gammaproteobacteria</taxon>
        <taxon>Oceanospirillales</taxon>
        <taxon>Halomonadaceae</taxon>
        <taxon>Salinicola</taxon>
    </lineage>
</organism>
<sequence>MPRRSSGRVTLQHIAERVGVTKITVSRALREPHRVSAALRLRIESAIDELGYIPNHSAGTLASGRSHSVALLIPSLSNSVFSEIQRGIQEGLGDAGYQVLIGHTGYSILEEERLIETYLRYGVEALVLPGTRHTDHACRLLARARVPVVETLELTETPLDINVGLDQHEAGMAMTQAFLDRGYRRIGFLGARMDYRAQLRMAGWEAAMRRTRLSTERCLTTPHPSSYRLGGEMLGSMLERWPDMEAVFCCNDDLAAGALFECQRRRLEVPGALALAGFNGLDIVEATAPPLATVVTPRRRIGDIIAVRLLARLQGAPRQPTSENLGFEVRVGGSL</sequence>
<evidence type="ECO:0000313" key="5">
    <source>
        <dbReference type="EMBL" id="MDH4572123.1"/>
    </source>
</evidence>
<keyword evidence="1" id="KW-0805">Transcription regulation</keyword>
<dbReference type="RefSeq" id="WP_110716000.1">
    <property type="nucleotide sequence ID" value="NZ_PGFS01000001.1"/>
</dbReference>
<dbReference type="Pfam" id="PF00356">
    <property type="entry name" value="LacI"/>
    <property type="match status" value="1"/>
</dbReference>
<dbReference type="PANTHER" id="PTHR30146">
    <property type="entry name" value="LACI-RELATED TRANSCRIPTIONAL REPRESSOR"/>
    <property type="match status" value="1"/>
</dbReference>
<evidence type="ECO:0000313" key="6">
    <source>
        <dbReference type="Proteomes" id="UP001162135"/>
    </source>
</evidence>
<dbReference type="SUPFAM" id="SSF47413">
    <property type="entry name" value="lambda repressor-like DNA-binding domains"/>
    <property type="match status" value="1"/>
</dbReference>
<dbReference type="InterPro" id="IPR046335">
    <property type="entry name" value="LacI/GalR-like_sensor"/>
</dbReference>
<evidence type="ECO:0000256" key="2">
    <source>
        <dbReference type="ARBA" id="ARBA00023125"/>
    </source>
</evidence>
<proteinExistence type="predicted"/>
<dbReference type="InterPro" id="IPR028082">
    <property type="entry name" value="Peripla_BP_I"/>
</dbReference>